<keyword evidence="1" id="KW-1133">Transmembrane helix</keyword>
<accession>A0A3S3LBQ8</accession>
<keyword evidence="1" id="KW-0812">Transmembrane</keyword>
<sequence length="116" mass="12463">MPELVRLYIRNIIFGAGLSAAFVGLLLGFDVAHLRHLILSSDIGYIAVIILFIANTVVFAGVQFAITIMRMAEDETPPGGGKRDAIPAGLDTAVQLAPIPVPVETRASRKAQRLPR</sequence>
<gene>
    <name evidence="2" type="ORF">EOW66_13815</name>
</gene>
<dbReference type="AlphaFoldDB" id="A0A3S3LBQ8"/>
<reference evidence="2" key="1">
    <citation type="submission" date="2019-01" db="EMBL/GenBank/DDBJ databases">
        <title>Sinorhodobacter populi sp. nov. isolated from the symptomatic bark tissue of Populus euramericana canker.</title>
        <authorList>
            <person name="Xu G."/>
        </authorList>
    </citation>
    <scope>NUCLEOTIDE SEQUENCE [LARGE SCALE GENOMIC DNA]</scope>
    <source>
        <strain evidence="2">CGMCC 1.12963</strain>
    </source>
</reference>
<protein>
    <submittedName>
        <fullName evidence="2">Uncharacterized protein</fullName>
    </submittedName>
</protein>
<keyword evidence="3" id="KW-1185">Reference proteome</keyword>
<keyword evidence="1" id="KW-0472">Membrane</keyword>
<proteinExistence type="predicted"/>
<dbReference type="RefSeq" id="WP_128156906.1">
    <property type="nucleotide sequence ID" value="NZ_JBHSOM010000004.1"/>
</dbReference>
<comment type="caution">
    <text evidence="2">The sequence shown here is derived from an EMBL/GenBank/DDBJ whole genome shotgun (WGS) entry which is preliminary data.</text>
</comment>
<evidence type="ECO:0000313" key="3">
    <source>
        <dbReference type="Proteomes" id="UP000288071"/>
    </source>
</evidence>
<reference evidence="2" key="2">
    <citation type="submission" date="2019-01" db="EMBL/GenBank/DDBJ databases">
        <authorList>
            <person name="Li Y."/>
        </authorList>
    </citation>
    <scope>NUCLEOTIDE SEQUENCE [LARGE SCALE GENOMIC DNA]</scope>
    <source>
        <strain evidence="2">CGMCC 1.12963</strain>
    </source>
</reference>
<organism evidence="2 3">
    <name type="scientific">Paenirhodobacter huangdaonensis</name>
    <dbReference type="NCBI Taxonomy" id="2501515"/>
    <lineage>
        <taxon>Bacteria</taxon>
        <taxon>Pseudomonadati</taxon>
        <taxon>Pseudomonadota</taxon>
        <taxon>Alphaproteobacteria</taxon>
        <taxon>Rhodobacterales</taxon>
        <taxon>Rhodobacter group</taxon>
        <taxon>Paenirhodobacter</taxon>
    </lineage>
</organism>
<name>A0A3S3LBQ8_9RHOB</name>
<evidence type="ECO:0000313" key="2">
    <source>
        <dbReference type="EMBL" id="RWR50706.1"/>
    </source>
</evidence>
<dbReference type="Proteomes" id="UP000288071">
    <property type="component" value="Unassembled WGS sequence"/>
</dbReference>
<feature type="transmembrane region" description="Helical" evidence="1">
    <location>
        <begin position="12"/>
        <end position="31"/>
    </location>
</feature>
<dbReference type="EMBL" id="SAVA01000008">
    <property type="protein sequence ID" value="RWR50706.1"/>
    <property type="molecule type" value="Genomic_DNA"/>
</dbReference>
<feature type="transmembrane region" description="Helical" evidence="1">
    <location>
        <begin position="43"/>
        <end position="66"/>
    </location>
</feature>
<evidence type="ECO:0000256" key="1">
    <source>
        <dbReference type="SAM" id="Phobius"/>
    </source>
</evidence>